<evidence type="ECO:0000256" key="1">
    <source>
        <dbReference type="SAM" id="MobiDB-lite"/>
    </source>
</evidence>
<feature type="region of interest" description="Disordered" evidence="1">
    <location>
        <begin position="57"/>
        <end position="103"/>
    </location>
</feature>
<sequence>MVPLLVEALIPDPLQDVSAIAARQTIELERDPAHIDFQEIRPVCGAASGLPTRRTITHSSVAGRSRRGETDGDSTRLRRRHAAKAENGDGDVPPPDNTYSGGTGAGRIFVLAKGGEPLMPCHPARARELLTNGRAVVARHTPTGRGSYARTTPDRYGFPRLARARQKRHHGFAAGDLVHASISRGKWAGTWTDASPSEPPGNTASARRGAAAPCPTGTFDYCSVPTDTRTATGRKSPNKWVETSADGF</sequence>
<protein>
    <submittedName>
        <fullName evidence="3">RRXRR domain-containing protein</fullName>
    </submittedName>
</protein>
<reference evidence="3 4" key="1">
    <citation type="submission" date="2024-06" db="EMBL/GenBank/DDBJ databases">
        <title>The Natural Products Discovery Center: Release of the First 8490 Sequenced Strains for Exploring Actinobacteria Biosynthetic Diversity.</title>
        <authorList>
            <person name="Kalkreuter E."/>
            <person name="Kautsar S.A."/>
            <person name="Yang D."/>
            <person name="Bader C.D."/>
            <person name="Teijaro C.N."/>
            <person name="Fluegel L."/>
            <person name="Davis C.M."/>
            <person name="Simpson J.R."/>
            <person name="Lauterbach L."/>
            <person name="Steele A.D."/>
            <person name="Gui C."/>
            <person name="Meng S."/>
            <person name="Li G."/>
            <person name="Viehrig K."/>
            <person name="Ye F."/>
            <person name="Su P."/>
            <person name="Kiefer A.F."/>
            <person name="Nichols A."/>
            <person name="Cepeda A.J."/>
            <person name="Yan W."/>
            <person name="Fan B."/>
            <person name="Jiang Y."/>
            <person name="Adhikari A."/>
            <person name="Zheng C.-J."/>
            <person name="Schuster L."/>
            <person name="Cowan T.M."/>
            <person name="Smanski M.J."/>
            <person name="Chevrette M.G."/>
            <person name="De Carvalho L.P.S."/>
            <person name="Shen B."/>
        </authorList>
    </citation>
    <scope>NUCLEOTIDE SEQUENCE [LARGE SCALE GENOMIC DNA]</scope>
    <source>
        <strain evidence="3 4">NPDC005137</strain>
    </source>
</reference>
<keyword evidence="4" id="KW-1185">Reference proteome</keyword>
<comment type="caution">
    <text evidence="3">The sequence shown here is derived from an EMBL/GenBank/DDBJ whole genome shotgun (WGS) entry which is preliminary data.</text>
</comment>
<feature type="compositionally biased region" description="Polar residues" evidence="1">
    <location>
        <begin position="225"/>
        <end position="235"/>
    </location>
</feature>
<organism evidence="3 4">
    <name type="scientific">Streptomyces sp. 900116325</name>
    <dbReference type="NCBI Taxonomy" id="3154295"/>
    <lineage>
        <taxon>Bacteria</taxon>
        <taxon>Bacillati</taxon>
        <taxon>Actinomycetota</taxon>
        <taxon>Actinomycetes</taxon>
        <taxon>Kitasatosporales</taxon>
        <taxon>Streptomycetaceae</taxon>
        <taxon>Streptomyces</taxon>
    </lineage>
</organism>
<evidence type="ECO:0000313" key="4">
    <source>
        <dbReference type="Proteomes" id="UP001550044"/>
    </source>
</evidence>
<feature type="region of interest" description="Disordered" evidence="1">
    <location>
        <begin position="189"/>
        <end position="248"/>
    </location>
</feature>
<dbReference type="Proteomes" id="UP001550044">
    <property type="component" value="Unassembled WGS sequence"/>
</dbReference>
<evidence type="ECO:0000313" key="3">
    <source>
        <dbReference type="EMBL" id="MET8434182.1"/>
    </source>
</evidence>
<feature type="compositionally biased region" description="Basic and acidic residues" evidence="1">
    <location>
        <begin position="66"/>
        <end position="76"/>
    </location>
</feature>
<feature type="domain" description="RRXRR" evidence="2">
    <location>
        <begin position="108"/>
        <end position="142"/>
    </location>
</feature>
<proteinExistence type="predicted"/>
<gene>
    <name evidence="3" type="ORF">ABZV61_15535</name>
</gene>
<feature type="compositionally biased region" description="Polar residues" evidence="1">
    <location>
        <begin position="192"/>
        <end position="205"/>
    </location>
</feature>
<name>A0ABV2U8L0_9ACTN</name>
<dbReference type="Pfam" id="PF14239">
    <property type="entry name" value="RRXRR"/>
    <property type="match status" value="1"/>
</dbReference>
<evidence type="ECO:0000259" key="2">
    <source>
        <dbReference type="Pfam" id="PF14239"/>
    </source>
</evidence>
<dbReference type="EMBL" id="JBEXIP010000010">
    <property type="protein sequence ID" value="MET8434182.1"/>
    <property type="molecule type" value="Genomic_DNA"/>
</dbReference>
<accession>A0ABV2U8L0</accession>
<dbReference type="InterPro" id="IPR025938">
    <property type="entry name" value="RRXRR_dom"/>
</dbReference>
<dbReference type="RefSeq" id="WP_356497329.1">
    <property type="nucleotide sequence ID" value="NZ_JBEXEF010000002.1"/>
</dbReference>